<protein>
    <submittedName>
        <fullName evidence="1 3">Uncharacterized protein</fullName>
    </submittedName>
</protein>
<sequence length="50" mass="5876">MMIELFLCSGMDRRRSRLKIFYSNKLKLLRSYWKANSIPVLGLPLGKNCN</sequence>
<accession>A0A0R3PG52</accession>
<gene>
    <name evidence="1" type="ORF">ACOC_LOCUS3223</name>
</gene>
<reference evidence="3" key="1">
    <citation type="submission" date="2017-02" db="UniProtKB">
        <authorList>
            <consortium name="WormBaseParasite"/>
        </authorList>
    </citation>
    <scope>IDENTIFICATION</scope>
</reference>
<evidence type="ECO:0000313" key="2">
    <source>
        <dbReference type="Proteomes" id="UP000267027"/>
    </source>
</evidence>
<dbReference type="EMBL" id="UYYA01000886">
    <property type="protein sequence ID" value="VDM54808.1"/>
    <property type="molecule type" value="Genomic_DNA"/>
</dbReference>
<dbReference type="WBParaSite" id="ACOC_0000322201-mRNA-1">
    <property type="protein sequence ID" value="ACOC_0000322201-mRNA-1"/>
    <property type="gene ID" value="ACOC_0000322201"/>
</dbReference>
<dbReference type="Proteomes" id="UP000267027">
    <property type="component" value="Unassembled WGS sequence"/>
</dbReference>
<keyword evidence="2" id="KW-1185">Reference proteome</keyword>
<evidence type="ECO:0000313" key="3">
    <source>
        <dbReference type="WBParaSite" id="ACOC_0000322201-mRNA-1"/>
    </source>
</evidence>
<dbReference type="AlphaFoldDB" id="A0A0R3PG52"/>
<reference evidence="1 2" key="2">
    <citation type="submission" date="2018-11" db="EMBL/GenBank/DDBJ databases">
        <authorList>
            <consortium name="Pathogen Informatics"/>
        </authorList>
    </citation>
    <scope>NUCLEOTIDE SEQUENCE [LARGE SCALE GENOMIC DNA]</scope>
    <source>
        <strain evidence="1 2">Costa Rica</strain>
    </source>
</reference>
<proteinExistence type="predicted"/>
<name>A0A0R3PG52_ANGCS</name>
<evidence type="ECO:0000313" key="1">
    <source>
        <dbReference type="EMBL" id="VDM54808.1"/>
    </source>
</evidence>
<organism evidence="3">
    <name type="scientific">Angiostrongylus costaricensis</name>
    <name type="common">Nematode worm</name>
    <dbReference type="NCBI Taxonomy" id="334426"/>
    <lineage>
        <taxon>Eukaryota</taxon>
        <taxon>Metazoa</taxon>
        <taxon>Ecdysozoa</taxon>
        <taxon>Nematoda</taxon>
        <taxon>Chromadorea</taxon>
        <taxon>Rhabditida</taxon>
        <taxon>Rhabditina</taxon>
        <taxon>Rhabditomorpha</taxon>
        <taxon>Strongyloidea</taxon>
        <taxon>Metastrongylidae</taxon>
        <taxon>Angiostrongylus</taxon>
    </lineage>
</organism>